<reference evidence="1 2" key="1">
    <citation type="submission" date="2018-05" db="EMBL/GenBank/DDBJ databases">
        <title>Genetic diversity of glacier-inhabiting Cryobacterium bacteria in China and description of Cryobacterium mengkeensis sp. nov. and Arthrobacter glacialis sp. nov.</title>
        <authorList>
            <person name="Liu Q."/>
            <person name="Xin Y.-H."/>
        </authorList>
    </citation>
    <scope>NUCLEOTIDE SEQUENCE [LARGE SCALE GENOMIC DNA]</scope>
    <source>
        <strain evidence="1 2">GP3</strain>
    </source>
</reference>
<protein>
    <submittedName>
        <fullName evidence="1">DUF456 domain-containing protein</fullName>
    </submittedName>
</protein>
<sequence>MDAQIVWTVVCGLAIAVGAVGIIVPVLPGSMLIAVSLLVWALAVGGPVSWIVFGVGLALVASGMASSAVLTGRAMKKRSIPGRSVVIGLALGVVGFFVVPVVGLLLGFAAGLFLSEFARQKEFKPAVSSSVAALKATGLGILAEFGFAALAAGTWAAGVLIYFVNR</sequence>
<comment type="caution">
    <text evidence="1">The sequence shown here is derived from an EMBL/GenBank/DDBJ whole genome shotgun (WGS) entry which is preliminary data.</text>
</comment>
<gene>
    <name evidence="1" type="ORF">CVS29_05235</name>
</gene>
<proteinExistence type="predicted"/>
<dbReference type="OrthoDB" id="3733714at2"/>
<evidence type="ECO:0000313" key="1">
    <source>
        <dbReference type="EMBL" id="PXA66951.1"/>
    </source>
</evidence>
<evidence type="ECO:0000313" key="2">
    <source>
        <dbReference type="Proteomes" id="UP000246303"/>
    </source>
</evidence>
<organism evidence="1 2">
    <name type="scientific">Arthrobacter psychrochitiniphilus</name>
    <dbReference type="NCBI Taxonomy" id="291045"/>
    <lineage>
        <taxon>Bacteria</taxon>
        <taxon>Bacillati</taxon>
        <taxon>Actinomycetota</taxon>
        <taxon>Actinomycetes</taxon>
        <taxon>Micrococcales</taxon>
        <taxon>Micrococcaceae</taxon>
        <taxon>Arthrobacter</taxon>
    </lineage>
</organism>
<dbReference type="RefSeq" id="WP_110105262.1">
    <property type="nucleotide sequence ID" value="NZ_JACBZZ010000001.1"/>
</dbReference>
<dbReference type="Pfam" id="PF04306">
    <property type="entry name" value="DUF456"/>
    <property type="match status" value="1"/>
</dbReference>
<name>A0A2V3DWE8_9MICC</name>
<dbReference type="InterPro" id="IPR007403">
    <property type="entry name" value="DUF456"/>
</dbReference>
<dbReference type="EMBL" id="QHLZ01000002">
    <property type="protein sequence ID" value="PXA66951.1"/>
    <property type="molecule type" value="Genomic_DNA"/>
</dbReference>
<keyword evidence="2" id="KW-1185">Reference proteome</keyword>
<dbReference type="Proteomes" id="UP000246303">
    <property type="component" value="Unassembled WGS sequence"/>
</dbReference>
<accession>A0A2V3DWE8</accession>
<dbReference type="AlphaFoldDB" id="A0A2V3DWE8"/>